<evidence type="ECO:0000313" key="1">
    <source>
        <dbReference type="EMBL" id="NYI83598.1"/>
    </source>
</evidence>
<protein>
    <submittedName>
        <fullName evidence="1">O-methyltransferase involved in polyketide biosynthesis</fullName>
    </submittedName>
</protein>
<dbReference type="RefSeq" id="WP_179720196.1">
    <property type="nucleotide sequence ID" value="NZ_BAABFH010000001.1"/>
</dbReference>
<evidence type="ECO:0000313" key="2">
    <source>
        <dbReference type="Proteomes" id="UP000587002"/>
    </source>
</evidence>
<sequence length="265" mass="29559">MQERPDWAPEGIDLSKPSAARVYDFYLGGAHNFEVDRELGRKVMAVVPEVGELAVNNRSFLRRAVRYCLDQGVRQFLDIGAGIPTAGSVHEIAPEARVVYVDNEPVAVAHSRAILEGNDRATVVQADVRDVDGVLDAPETRELLDFSQPIAVMMVALLHFVPESAKPREVVRRYHERLAPGSYLALSHITGDDDEERVGKLVELYQGSSDPLTLRSRDEVAELVSDFELVEPGVVYLSEWRPESPEDRWERPEQSIGYGALGRKV</sequence>
<comment type="caution">
    <text evidence="1">The sequence shown here is derived from an EMBL/GenBank/DDBJ whole genome shotgun (WGS) entry which is preliminary data.</text>
</comment>
<name>A0A853AHW0_9PSEU</name>
<dbReference type="InterPro" id="IPR029063">
    <property type="entry name" value="SAM-dependent_MTases_sf"/>
</dbReference>
<dbReference type="GO" id="GO:0032259">
    <property type="term" value="P:methylation"/>
    <property type="evidence" value="ECO:0007669"/>
    <property type="project" value="UniProtKB-KW"/>
</dbReference>
<keyword evidence="1" id="KW-0489">Methyltransferase</keyword>
<dbReference type="SUPFAM" id="SSF53335">
    <property type="entry name" value="S-adenosyl-L-methionine-dependent methyltransferases"/>
    <property type="match status" value="1"/>
</dbReference>
<proteinExistence type="predicted"/>
<gene>
    <name evidence="1" type="ORF">HNR68_002228</name>
</gene>
<dbReference type="Gene3D" id="3.40.50.150">
    <property type="entry name" value="Vaccinia Virus protein VP39"/>
    <property type="match status" value="1"/>
</dbReference>
<dbReference type="PIRSF" id="PIRSF017393">
    <property type="entry name" value="MTase_SAV2177"/>
    <property type="match status" value="1"/>
</dbReference>
<dbReference type="GO" id="GO:0008168">
    <property type="term" value="F:methyltransferase activity"/>
    <property type="evidence" value="ECO:0007669"/>
    <property type="project" value="UniProtKB-KW"/>
</dbReference>
<keyword evidence="1" id="KW-0808">Transferase</keyword>
<accession>A0A853AHW0</accession>
<dbReference type="InterPro" id="IPR006764">
    <property type="entry name" value="SAM_dep_MeTrfase_SAV2177_type"/>
</dbReference>
<organism evidence="1 2">
    <name type="scientific">Saccharopolyspora hordei</name>
    <dbReference type="NCBI Taxonomy" id="1838"/>
    <lineage>
        <taxon>Bacteria</taxon>
        <taxon>Bacillati</taxon>
        <taxon>Actinomycetota</taxon>
        <taxon>Actinomycetes</taxon>
        <taxon>Pseudonocardiales</taxon>
        <taxon>Pseudonocardiaceae</taxon>
        <taxon>Saccharopolyspora</taxon>
    </lineage>
</organism>
<dbReference type="EMBL" id="JACCFJ010000001">
    <property type="protein sequence ID" value="NYI83598.1"/>
    <property type="molecule type" value="Genomic_DNA"/>
</dbReference>
<dbReference type="AlphaFoldDB" id="A0A853AHW0"/>
<reference evidence="1 2" key="1">
    <citation type="submission" date="2020-07" db="EMBL/GenBank/DDBJ databases">
        <title>Sequencing the genomes of 1000 actinobacteria strains.</title>
        <authorList>
            <person name="Klenk H.-P."/>
        </authorList>
    </citation>
    <scope>NUCLEOTIDE SEQUENCE [LARGE SCALE GENOMIC DNA]</scope>
    <source>
        <strain evidence="1 2">DSM 44065</strain>
    </source>
</reference>
<dbReference type="CDD" id="cd02440">
    <property type="entry name" value="AdoMet_MTases"/>
    <property type="match status" value="1"/>
</dbReference>
<dbReference type="Pfam" id="PF04672">
    <property type="entry name" value="Methyltransf_19"/>
    <property type="match status" value="1"/>
</dbReference>
<dbReference type="Proteomes" id="UP000587002">
    <property type="component" value="Unassembled WGS sequence"/>
</dbReference>
<keyword evidence="2" id="KW-1185">Reference proteome</keyword>